<dbReference type="InterPro" id="IPR005793">
    <property type="entry name" value="Formyl_trans_C"/>
</dbReference>
<reference evidence="8 9" key="1">
    <citation type="submission" date="2015-09" db="EMBL/GenBank/DDBJ databases">
        <title>Sorangium comparison.</title>
        <authorList>
            <person name="Zaburannyi N."/>
            <person name="Bunk B."/>
            <person name="Overmann J."/>
            <person name="Mueller R."/>
        </authorList>
    </citation>
    <scope>NUCLEOTIDE SEQUENCE [LARGE SCALE GENOMIC DNA]</scope>
    <source>
        <strain evidence="8 9">So ce26</strain>
    </source>
</reference>
<evidence type="ECO:0000256" key="2">
    <source>
        <dbReference type="ARBA" id="ARBA00012261"/>
    </source>
</evidence>
<evidence type="ECO:0000313" key="8">
    <source>
        <dbReference type="EMBL" id="AUX44735.1"/>
    </source>
</evidence>
<dbReference type="InterPro" id="IPR041711">
    <property type="entry name" value="Met-tRNA-FMT_N"/>
</dbReference>
<dbReference type="RefSeq" id="WP_104983217.1">
    <property type="nucleotide sequence ID" value="NZ_CP012673.1"/>
</dbReference>
<dbReference type="InterPro" id="IPR044135">
    <property type="entry name" value="Met-tRNA-FMT_C"/>
</dbReference>
<dbReference type="GO" id="GO:0005829">
    <property type="term" value="C:cytosol"/>
    <property type="evidence" value="ECO:0007669"/>
    <property type="project" value="TreeGrafter"/>
</dbReference>
<comment type="similarity">
    <text evidence="1 5">Belongs to the Fmt family.</text>
</comment>
<feature type="binding site" evidence="5">
    <location>
        <begin position="108"/>
        <end position="111"/>
    </location>
    <ligand>
        <name>(6S)-5,6,7,8-tetrahydrofolate</name>
        <dbReference type="ChEBI" id="CHEBI:57453"/>
    </ligand>
</feature>
<dbReference type="SUPFAM" id="SSF50486">
    <property type="entry name" value="FMT C-terminal domain-like"/>
    <property type="match status" value="1"/>
</dbReference>
<evidence type="ECO:0000313" key="9">
    <source>
        <dbReference type="Proteomes" id="UP000238348"/>
    </source>
</evidence>
<dbReference type="CDD" id="cd08646">
    <property type="entry name" value="FMT_core_Met-tRNA-FMT_N"/>
    <property type="match status" value="1"/>
</dbReference>
<evidence type="ECO:0000256" key="4">
    <source>
        <dbReference type="ARBA" id="ARBA00022917"/>
    </source>
</evidence>
<dbReference type="Pfam" id="PF02911">
    <property type="entry name" value="Formyl_trans_C"/>
    <property type="match status" value="1"/>
</dbReference>
<evidence type="ECO:0000259" key="6">
    <source>
        <dbReference type="Pfam" id="PF00551"/>
    </source>
</evidence>
<dbReference type="Gene3D" id="3.40.50.12230">
    <property type="match status" value="1"/>
</dbReference>
<sequence length="312" mass="32723">MRALFFGTPAIAVPSLEALASIADVVGVVCQPDRPAGRGLELKAPPVKLKAMELGVPVVQPEKVRTAEFAAWVQGAAADVALVIAYGRILPKAVLDAPRRGCMNLHASILPRYRGAAPITWAIVGGEAETGISLMQMDEGMDTGPVYTVQRTPIGPDMTADELAVELGALAARVVREDLRRAVDGALEAAPQDHAAATHAPLLKKEDGRIRWDRSAREVHDHIRGMTSWPGAFTTIQGKALKVLSTHVEGEASRGEAPPGTVVMASRDVVIVACGTGAIQIVRAQVEGRKPLAAAELVAGRTLQTGMVLGGG</sequence>
<feature type="domain" description="Formyl transferase N-terminal" evidence="6">
    <location>
        <begin position="22"/>
        <end position="165"/>
    </location>
</feature>
<gene>
    <name evidence="5 8" type="primary">fmt</name>
    <name evidence="8" type="ORF">SOCE26_062020</name>
</gene>
<dbReference type="SUPFAM" id="SSF53328">
    <property type="entry name" value="Formyltransferase"/>
    <property type="match status" value="1"/>
</dbReference>
<dbReference type="CDD" id="cd08704">
    <property type="entry name" value="Met_tRNA_FMT_C"/>
    <property type="match status" value="1"/>
</dbReference>
<evidence type="ECO:0000256" key="5">
    <source>
        <dbReference type="HAMAP-Rule" id="MF_00182"/>
    </source>
</evidence>
<comment type="catalytic activity">
    <reaction evidence="5">
        <text>L-methionyl-tRNA(fMet) + (6R)-10-formyltetrahydrofolate = N-formyl-L-methionyl-tRNA(fMet) + (6S)-5,6,7,8-tetrahydrofolate + H(+)</text>
        <dbReference type="Rhea" id="RHEA:24380"/>
        <dbReference type="Rhea" id="RHEA-COMP:9952"/>
        <dbReference type="Rhea" id="RHEA-COMP:9953"/>
        <dbReference type="ChEBI" id="CHEBI:15378"/>
        <dbReference type="ChEBI" id="CHEBI:57453"/>
        <dbReference type="ChEBI" id="CHEBI:78530"/>
        <dbReference type="ChEBI" id="CHEBI:78844"/>
        <dbReference type="ChEBI" id="CHEBI:195366"/>
        <dbReference type="EC" id="2.1.2.9"/>
    </reaction>
</comment>
<evidence type="ECO:0000256" key="1">
    <source>
        <dbReference type="ARBA" id="ARBA00010699"/>
    </source>
</evidence>
<dbReference type="InterPro" id="IPR001555">
    <property type="entry name" value="GART_AS"/>
</dbReference>
<dbReference type="NCBIfam" id="TIGR00460">
    <property type="entry name" value="fmt"/>
    <property type="match status" value="1"/>
</dbReference>
<dbReference type="PROSITE" id="PS00373">
    <property type="entry name" value="GART"/>
    <property type="match status" value="1"/>
</dbReference>
<dbReference type="GO" id="GO:0004479">
    <property type="term" value="F:methionyl-tRNA formyltransferase activity"/>
    <property type="evidence" value="ECO:0007669"/>
    <property type="project" value="UniProtKB-UniRule"/>
</dbReference>
<feature type="domain" description="Formyl transferase C-terminal" evidence="7">
    <location>
        <begin position="203"/>
        <end position="301"/>
    </location>
</feature>
<dbReference type="Pfam" id="PF00551">
    <property type="entry name" value="Formyl_trans_N"/>
    <property type="match status" value="1"/>
</dbReference>
<dbReference type="OrthoDB" id="9802815at2"/>
<dbReference type="InterPro" id="IPR036477">
    <property type="entry name" value="Formyl_transf_N_sf"/>
</dbReference>
<dbReference type="InterPro" id="IPR002376">
    <property type="entry name" value="Formyl_transf_N"/>
</dbReference>
<keyword evidence="3 5" id="KW-0808">Transferase</keyword>
<organism evidence="8 9">
    <name type="scientific">Sorangium cellulosum</name>
    <name type="common">Polyangium cellulosum</name>
    <dbReference type="NCBI Taxonomy" id="56"/>
    <lineage>
        <taxon>Bacteria</taxon>
        <taxon>Pseudomonadati</taxon>
        <taxon>Myxococcota</taxon>
        <taxon>Polyangia</taxon>
        <taxon>Polyangiales</taxon>
        <taxon>Polyangiaceae</taxon>
        <taxon>Sorangium</taxon>
    </lineage>
</organism>
<evidence type="ECO:0000256" key="3">
    <source>
        <dbReference type="ARBA" id="ARBA00022679"/>
    </source>
</evidence>
<dbReference type="EC" id="2.1.2.9" evidence="2 5"/>
<dbReference type="AlphaFoldDB" id="A0A2L0EZN4"/>
<dbReference type="EMBL" id="CP012673">
    <property type="protein sequence ID" value="AUX44735.1"/>
    <property type="molecule type" value="Genomic_DNA"/>
</dbReference>
<accession>A0A2L0EZN4</accession>
<protein>
    <recommendedName>
        <fullName evidence="2 5">Methionyl-tRNA formyltransferase</fullName>
        <ecNumber evidence="2 5">2.1.2.9</ecNumber>
    </recommendedName>
</protein>
<evidence type="ECO:0000259" key="7">
    <source>
        <dbReference type="Pfam" id="PF02911"/>
    </source>
</evidence>
<dbReference type="HAMAP" id="MF_00182">
    <property type="entry name" value="Formyl_trans"/>
    <property type="match status" value="1"/>
</dbReference>
<proteinExistence type="inferred from homology"/>
<name>A0A2L0EZN4_SORCE</name>
<dbReference type="InterPro" id="IPR005794">
    <property type="entry name" value="Fmt"/>
</dbReference>
<dbReference type="Proteomes" id="UP000238348">
    <property type="component" value="Chromosome"/>
</dbReference>
<comment type="function">
    <text evidence="5">Attaches a formyl group to the free amino group of methionyl-tRNA(fMet). The formyl group appears to play a dual role in the initiator identity of N-formylmethionyl-tRNA by promoting its recognition by IF2 and preventing the misappropriation of this tRNA by the elongation apparatus.</text>
</comment>
<dbReference type="PANTHER" id="PTHR11138:SF5">
    <property type="entry name" value="METHIONYL-TRNA FORMYLTRANSFERASE, MITOCHONDRIAL"/>
    <property type="match status" value="1"/>
</dbReference>
<keyword evidence="4 5" id="KW-0648">Protein biosynthesis</keyword>
<dbReference type="InterPro" id="IPR011034">
    <property type="entry name" value="Formyl_transferase-like_C_sf"/>
</dbReference>
<dbReference type="PANTHER" id="PTHR11138">
    <property type="entry name" value="METHIONYL-TRNA FORMYLTRANSFERASE"/>
    <property type="match status" value="1"/>
</dbReference>